<accession>A0A7C8IAN7</accession>
<dbReference type="PANTHER" id="PTHR45348:SF1">
    <property type="entry name" value="TRANS-ENOYL REDUCTASE STHE"/>
    <property type="match status" value="1"/>
</dbReference>
<dbReference type="Pfam" id="PF08240">
    <property type="entry name" value="ADH_N"/>
    <property type="match status" value="1"/>
</dbReference>
<evidence type="ECO:0000256" key="5">
    <source>
        <dbReference type="ARBA" id="ARBA00023002"/>
    </source>
</evidence>
<dbReference type="CDD" id="cd08249">
    <property type="entry name" value="enoyl_reductase_like"/>
    <property type="match status" value="1"/>
</dbReference>
<gene>
    <name evidence="7" type="ORF">BDV95DRAFT_603625</name>
</gene>
<dbReference type="Pfam" id="PF00107">
    <property type="entry name" value="ADH_zinc_N"/>
    <property type="match status" value="1"/>
</dbReference>
<dbReference type="InterPro" id="IPR020843">
    <property type="entry name" value="ER"/>
</dbReference>
<dbReference type="InterPro" id="IPR036291">
    <property type="entry name" value="NAD(P)-bd_dom_sf"/>
</dbReference>
<comment type="caution">
    <text evidence="7">The sequence shown here is derived from an EMBL/GenBank/DDBJ whole genome shotgun (WGS) entry which is preliminary data.</text>
</comment>
<keyword evidence="5" id="KW-0560">Oxidoreductase</keyword>
<dbReference type="AlphaFoldDB" id="A0A7C8IAN7"/>
<proteinExistence type="inferred from homology"/>
<dbReference type="EMBL" id="JAADJZ010000005">
    <property type="protein sequence ID" value="KAF2874834.1"/>
    <property type="molecule type" value="Genomic_DNA"/>
</dbReference>
<evidence type="ECO:0000256" key="1">
    <source>
        <dbReference type="ARBA" id="ARBA00008072"/>
    </source>
</evidence>
<dbReference type="Gene3D" id="3.40.50.720">
    <property type="entry name" value="NAD(P)-binding Rossmann-like Domain"/>
    <property type="match status" value="1"/>
</dbReference>
<evidence type="ECO:0000313" key="8">
    <source>
        <dbReference type="Proteomes" id="UP000481861"/>
    </source>
</evidence>
<dbReference type="Proteomes" id="UP000481861">
    <property type="component" value="Unassembled WGS sequence"/>
</dbReference>
<evidence type="ECO:0000259" key="6">
    <source>
        <dbReference type="SMART" id="SM00829"/>
    </source>
</evidence>
<sequence length="364" mass="38579">MATTETNGTNGTIFTTQHAIRQHEHGRLAVDADAPMPFLPPNGILVRTVAVALAPTDYKMPEKFPTPGVVSGCDFAGTIVKIGSEVERPLKAGDRVFGGIHGANPAEPTSGSFAEYLVADAEFVFLVPEDMPWETAAAMSGIGIGTTGLAIFYYLKPPGTLEKPAEKPVTVLVNGGATASGTMAIQLLRLAGLNPIATCSPKNNDLVTSYGASAVFSYHDDNCAALIRSHTKNALKYVLDCVATASAIELCHAAIGRLGGTYIALEMPPPLANERKTVKTDWCLGMSLLGKEIQLGDGYGMPANEEHHRFGIQLYGTVQRLLDEGKLRAHPVRMVEGGLQGVLDEGLGLLRAQKVSAQKLVAFI</sequence>
<dbReference type="GO" id="GO:0016651">
    <property type="term" value="F:oxidoreductase activity, acting on NAD(P)H"/>
    <property type="evidence" value="ECO:0007669"/>
    <property type="project" value="InterPro"/>
</dbReference>
<dbReference type="InterPro" id="IPR013154">
    <property type="entry name" value="ADH-like_N"/>
</dbReference>
<evidence type="ECO:0000256" key="3">
    <source>
        <dbReference type="ARBA" id="ARBA00022741"/>
    </source>
</evidence>
<dbReference type="SUPFAM" id="SSF51735">
    <property type="entry name" value="NAD(P)-binding Rossmann-fold domains"/>
    <property type="match status" value="1"/>
</dbReference>
<dbReference type="SUPFAM" id="SSF50129">
    <property type="entry name" value="GroES-like"/>
    <property type="match status" value="1"/>
</dbReference>
<dbReference type="OrthoDB" id="48317at2759"/>
<organism evidence="7 8">
    <name type="scientific">Massariosphaeria phaeospora</name>
    <dbReference type="NCBI Taxonomy" id="100035"/>
    <lineage>
        <taxon>Eukaryota</taxon>
        <taxon>Fungi</taxon>
        <taxon>Dikarya</taxon>
        <taxon>Ascomycota</taxon>
        <taxon>Pezizomycotina</taxon>
        <taxon>Dothideomycetes</taxon>
        <taxon>Pleosporomycetidae</taxon>
        <taxon>Pleosporales</taxon>
        <taxon>Pleosporales incertae sedis</taxon>
        <taxon>Massariosphaeria</taxon>
    </lineage>
</organism>
<comment type="subunit">
    <text evidence="2">Monomer.</text>
</comment>
<dbReference type="PANTHER" id="PTHR45348">
    <property type="entry name" value="HYPOTHETICAL OXIDOREDUCTASE (EUROFUNG)"/>
    <property type="match status" value="1"/>
</dbReference>
<name>A0A7C8IAN7_9PLEO</name>
<keyword evidence="3" id="KW-0547">Nucleotide-binding</keyword>
<dbReference type="SMART" id="SM00829">
    <property type="entry name" value="PKS_ER"/>
    <property type="match status" value="1"/>
</dbReference>
<keyword evidence="8" id="KW-1185">Reference proteome</keyword>
<evidence type="ECO:0000313" key="7">
    <source>
        <dbReference type="EMBL" id="KAF2874834.1"/>
    </source>
</evidence>
<feature type="domain" description="Enoyl reductase (ER)" evidence="6">
    <location>
        <begin position="26"/>
        <end position="343"/>
    </location>
</feature>
<dbReference type="InterPro" id="IPR047122">
    <property type="entry name" value="Trans-enoyl_RdTase-like"/>
</dbReference>
<protein>
    <submittedName>
        <fullName evidence="7">Chaperonin 10-like protein</fullName>
    </submittedName>
</protein>
<dbReference type="GO" id="GO:0000166">
    <property type="term" value="F:nucleotide binding"/>
    <property type="evidence" value="ECO:0007669"/>
    <property type="project" value="UniProtKB-KW"/>
</dbReference>
<dbReference type="InterPro" id="IPR013149">
    <property type="entry name" value="ADH-like_C"/>
</dbReference>
<reference evidence="7 8" key="1">
    <citation type="submission" date="2020-01" db="EMBL/GenBank/DDBJ databases">
        <authorList>
            <consortium name="DOE Joint Genome Institute"/>
            <person name="Haridas S."/>
            <person name="Albert R."/>
            <person name="Binder M."/>
            <person name="Bloem J."/>
            <person name="Labutti K."/>
            <person name="Salamov A."/>
            <person name="Andreopoulos B."/>
            <person name="Baker S.E."/>
            <person name="Barry K."/>
            <person name="Bills G."/>
            <person name="Bluhm B.H."/>
            <person name="Cannon C."/>
            <person name="Castanera R."/>
            <person name="Culley D.E."/>
            <person name="Daum C."/>
            <person name="Ezra D."/>
            <person name="Gonzalez J.B."/>
            <person name="Henrissat B."/>
            <person name="Kuo A."/>
            <person name="Liang C."/>
            <person name="Lipzen A."/>
            <person name="Lutzoni F."/>
            <person name="Magnuson J."/>
            <person name="Mondo S."/>
            <person name="Nolan M."/>
            <person name="Ohm R."/>
            <person name="Pangilinan J."/>
            <person name="Park H.-J.H."/>
            <person name="Ramirez L."/>
            <person name="Alfaro M."/>
            <person name="Sun H."/>
            <person name="Tritt A."/>
            <person name="Yoshinaga Y."/>
            <person name="Zwiers L.-H.L."/>
            <person name="Turgeon B.G."/>
            <person name="Goodwin S.B."/>
            <person name="Spatafora J.W."/>
            <person name="Crous P.W."/>
            <person name="Grigoriev I.V."/>
        </authorList>
    </citation>
    <scope>NUCLEOTIDE SEQUENCE [LARGE SCALE GENOMIC DNA]</scope>
    <source>
        <strain evidence="7 8">CBS 611.86</strain>
    </source>
</reference>
<keyword evidence="4" id="KW-0521">NADP</keyword>
<evidence type="ECO:0000256" key="4">
    <source>
        <dbReference type="ARBA" id="ARBA00022857"/>
    </source>
</evidence>
<dbReference type="InterPro" id="IPR011032">
    <property type="entry name" value="GroES-like_sf"/>
</dbReference>
<evidence type="ECO:0000256" key="2">
    <source>
        <dbReference type="ARBA" id="ARBA00011245"/>
    </source>
</evidence>
<dbReference type="Gene3D" id="3.90.180.10">
    <property type="entry name" value="Medium-chain alcohol dehydrogenases, catalytic domain"/>
    <property type="match status" value="1"/>
</dbReference>
<comment type="similarity">
    <text evidence="1">Belongs to the zinc-containing alcohol dehydrogenase family.</text>
</comment>